<protein>
    <recommendedName>
        <fullName evidence="1">PE-PPE domain-containing protein</fullName>
    </recommendedName>
</protein>
<evidence type="ECO:0000313" key="3">
    <source>
        <dbReference type="Proteomes" id="UP000431401"/>
    </source>
</evidence>
<dbReference type="OrthoDB" id="4562399at2"/>
<organism evidence="2 3">
    <name type="scientific">Nocardia aurantia</name>
    <dbReference type="NCBI Taxonomy" id="2585199"/>
    <lineage>
        <taxon>Bacteria</taxon>
        <taxon>Bacillati</taxon>
        <taxon>Actinomycetota</taxon>
        <taxon>Actinomycetes</taxon>
        <taxon>Mycobacteriales</taxon>
        <taxon>Nocardiaceae</taxon>
        <taxon>Nocardia</taxon>
    </lineage>
</organism>
<gene>
    <name evidence="2" type="ORF">NRB56_62380</name>
</gene>
<dbReference type="SUPFAM" id="SSF53474">
    <property type="entry name" value="alpha/beta-Hydrolases"/>
    <property type="match status" value="1"/>
</dbReference>
<comment type="caution">
    <text evidence="2">The sequence shown here is derived from an EMBL/GenBank/DDBJ whole genome shotgun (WGS) entry which is preliminary data.</text>
</comment>
<evidence type="ECO:0000313" key="2">
    <source>
        <dbReference type="EMBL" id="MQY30636.1"/>
    </source>
</evidence>
<dbReference type="InterPro" id="IPR013228">
    <property type="entry name" value="PE-PPE_C"/>
</dbReference>
<feature type="domain" description="PE-PPE" evidence="1">
    <location>
        <begin position="41"/>
        <end position="103"/>
    </location>
</feature>
<dbReference type="Pfam" id="PF08237">
    <property type="entry name" value="PE-PPE"/>
    <property type="match status" value="1"/>
</dbReference>
<dbReference type="Proteomes" id="UP000431401">
    <property type="component" value="Unassembled WGS sequence"/>
</dbReference>
<dbReference type="EMBL" id="WEGI01000014">
    <property type="protein sequence ID" value="MQY30636.1"/>
    <property type="molecule type" value="Genomic_DNA"/>
</dbReference>
<dbReference type="Gene3D" id="3.40.50.1820">
    <property type="entry name" value="alpha/beta hydrolase"/>
    <property type="match status" value="1"/>
</dbReference>
<dbReference type="RefSeq" id="WP_153347879.1">
    <property type="nucleotide sequence ID" value="NZ_WEGI01000014.1"/>
</dbReference>
<reference evidence="2 3" key="1">
    <citation type="submission" date="2019-10" db="EMBL/GenBank/DDBJ databases">
        <title>Nocardia macrotermitis sp. nov. and Nocardia aurantia sp. nov., isolated from the gut of fungus growing-termite Macrotermes natalensis.</title>
        <authorList>
            <person name="Benndorf R."/>
            <person name="Schwitalla J."/>
            <person name="Martin K."/>
            <person name="De Beer W."/>
            <person name="Kaster A.-K."/>
            <person name="Vollmers J."/>
            <person name="Poulsen M."/>
            <person name="Beemelmanns C."/>
        </authorList>
    </citation>
    <scope>NUCLEOTIDE SEQUENCE [LARGE SCALE GENOMIC DNA]</scope>
    <source>
        <strain evidence="2 3">RB56</strain>
    </source>
</reference>
<sequence length="255" mass="27294">MTVDVITCRGTAEPAGGTRNLLSYVTAELNPAAYTLIGDLPYPASVGPAGPEGSSLGPSEAESVRQGVANLAQAIRAAVNPVGILGYSLGAEVVTRFAEAQAHGEFPDCEVAWTACVANPLRREGDSIEPDSIGFGIAGRVRFDPPHPHVESANRLDVITCCPADSPLRNVADAMSAFSFAELGGWTEDLITRLRDNRWQPGDPNWWMHPIRTWQRYQAAADGVRGYLTGQHNAAYIAGGYLSRLAAVLNEHGRR</sequence>
<keyword evidence="3" id="KW-1185">Reference proteome</keyword>
<dbReference type="AlphaFoldDB" id="A0A7K0DXX1"/>
<accession>A0A7K0DXX1</accession>
<dbReference type="InterPro" id="IPR029058">
    <property type="entry name" value="AB_hydrolase_fold"/>
</dbReference>
<proteinExistence type="predicted"/>
<name>A0A7K0DXX1_9NOCA</name>
<evidence type="ECO:0000259" key="1">
    <source>
        <dbReference type="Pfam" id="PF08237"/>
    </source>
</evidence>